<proteinExistence type="predicted"/>
<protein>
    <submittedName>
        <fullName evidence="1">Uncharacterized protein</fullName>
    </submittedName>
</protein>
<dbReference type="EMBL" id="JAATJS010000001">
    <property type="protein sequence ID" value="NIX75248.1"/>
    <property type="molecule type" value="Genomic_DNA"/>
</dbReference>
<dbReference type="RefSeq" id="WP_167671145.1">
    <property type="nucleotide sequence ID" value="NZ_JAATJS010000001.1"/>
</dbReference>
<name>A0ABX0V5Y7_9HYPH</name>
<gene>
    <name evidence="1" type="ORF">HB375_01300</name>
</gene>
<sequence>MQEVMVDAFKEICTKASPLMNVLEKTGAAKGWSRESFNEVKRFETQVVTTSIWKVQSASNVSVKVSVATLVDPRKSTASDSEVCTVFAEPYSDPQIEASFANALKLNSPVRRVYETESMTRWEPKSSQGPRFAYIEKRKSNGTETTLMTTRNINRRR</sequence>
<accession>A0ABX0V5Y7</accession>
<organism evidence="1 2">
    <name type="scientific">Microvirga terricola</name>
    <dbReference type="NCBI Taxonomy" id="2719797"/>
    <lineage>
        <taxon>Bacteria</taxon>
        <taxon>Pseudomonadati</taxon>
        <taxon>Pseudomonadota</taxon>
        <taxon>Alphaproteobacteria</taxon>
        <taxon>Hyphomicrobiales</taxon>
        <taxon>Methylobacteriaceae</taxon>
        <taxon>Microvirga</taxon>
    </lineage>
</organism>
<keyword evidence="2" id="KW-1185">Reference proteome</keyword>
<dbReference type="Proteomes" id="UP000707352">
    <property type="component" value="Unassembled WGS sequence"/>
</dbReference>
<reference evidence="1 2" key="1">
    <citation type="submission" date="2020-03" db="EMBL/GenBank/DDBJ databases">
        <title>The genome sequence of Microvirga sp. c23x22.</title>
        <authorList>
            <person name="Zhang X."/>
        </authorList>
    </citation>
    <scope>NUCLEOTIDE SEQUENCE [LARGE SCALE GENOMIC DNA]</scope>
    <source>
        <strain evidence="2">c23x22</strain>
    </source>
</reference>
<evidence type="ECO:0000313" key="2">
    <source>
        <dbReference type="Proteomes" id="UP000707352"/>
    </source>
</evidence>
<comment type="caution">
    <text evidence="1">The sequence shown here is derived from an EMBL/GenBank/DDBJ whole genome shotgun (WGS) entry which is preliminary data.</text>
</comment>
<evidence type="ECO:0000313" key="1">
    <source>
        <dbReference type="EMBL" id="NIX75248.1"/>
    </source>
</evidence>